<evidence type="ECO:0000313" key="4">
    <source>
        <dbReference type="Proteomes" id="UP000270296"/>
    </source>
</evidence>
<evidence type="ECO:0000313" key="5">
    <source>
        <dbReference type="WBParaSite" id="SBAD_0000329301-mRNA-1"/>
    </source>
</evidence>
<dbReference type="AlphaFoldDB" id="A0A183IHQ2"/>
<accession>A0A183IHQ2</accession>
<protein>
    <submittedName>
        <fullName evidence="5">TPPP family protein</fullName>
    </submittedName>
</protein>
<dbReference type="GO" id="GO:0032273">
    <property type="term" value="P:positive regulation of protein polymerization"/>
    <property type="evidence" value="ECO:0007669"/>
    <property type="project" value="TreeGrafter"/>
</dbReference>
<evidence type="ECO:0000256" key="2">
    <source>
        <dbReference type="SAM" id="MobiDB-lite"/>
    </source>
</evidence>
<dbReference type="EMBL" id="UZAM01007594">
    <property type="protein sequence ID" value="VDP00193.1"/>
    <property type="molecule type" value="Genomic_DNA"/>
</dbReference>
<feature type="compositionally biased region" description="Basic and acidic residues" evidence="2">
    <location>
        <begin position="151"/>
        <end position="174"/>
    </location>
</feature>
<reference evidence="3 4" key="2">
    <citation type="submission" date="2018-11" db="EMBL/GenBank/DDBJ databases">
        <authorList>
            <consortium name="Pathogen Informatics"/>
        </authorList>
    </citation>
    <scope>NUCLEOTIDE SEQUENCE [LARGE SCALE GENOMIC DNA]</scope>
</reference>
<keyword evidence="4" id="KW-1185">Reference proteome</keyword>
<organism evidence="5">
    <name type="scientific">Soboliphyme baturini</name>
    <dbReference type="NCBI Taxonomy" id="241478"/>
    <lineage>
        <taxon>Eukaryota</taxon>
        <taxon>Metazoa</taxon>
        <taxon>Ecdysozoa</taxon>
        <taxon>Nematoda</taxon>
        <taxon>Enoplea</taxon>
        <taxon>Dorylaimia</taxon>
        <taxon>Dioctophymatida</taxon>
        <taxon>Dioctophymatoidea</taxon>
        <taxon>Soboliphymatidae</taxon>
        <taxon>Soboliphyme</taxon>
    </lineage>
</organism>
<feature type="region of interest" description="Disordered" evidence="2">
    <location>
        <begin position="148"/>
        <end position="193"/>
    </location>
</feature>
<dbReference type="Proteomes" id="UP000270296">
    <property type="component" value="Unassembled WGS sequence"/>
</dbReference>
<dbReference type="PANTHER" id="PTHR12932:SF9">
    <property type="entry name" value="TUBULIN POLYMERIZATION-PROMOTING PROTEIN HOMOLOG"/>
    <property type="match status" value="1"/>
</dbReference>
<dbReference type="SUPFAM" id="SSF47473">
    <property type="entry name" value="EF-hand"/>
    <property type="match status" value="1"/>
</dbReference>
<reference evidence="5" key="1">
    <citation type="submission" date="2016-06" db="UniProtKB">
        <authorList>
            <consortium name="WormBaseParasite"/>
        </authorList>
    </citation>
    <scope>IDENTIFICATION</scope>
</reference>
<comment type="similarity">
    <text evidence="1">Belongs to the TPPP family.</text>
</comment>
<dbReference type="GO" id="GO:0046785">
    <property type="term" value="P:microtubule polymerization"/>
    <property type="evidence" value="ECO:0007669"/>
    <property type="project" value="InterPro"/>
</dbReference>
<dbReference type="Pfam" id="PF05517">
    <property type="entry name" value="p25-alpha"/>
    <property type="match status" value="1"/>
</dbReference>
<dbReference type="InterPro" id="IPR011992">
    <property type="entry name" value="EF-hand-dom_pair"/>
</dbReference>
<dbReference type="GO" id="GO:0015631">
    <property type="term" value="F:tubulin binding"/>
    <property type="evidence" value="ECO:0007669"/>
    <property type="project" value="InterPro"/>
</dbReference>
<evidence type="ECO:0000256" key="1">
    <source>
        <dbReference type="ARBA" id="ARBA00010994"/>
    </source>
</evidence>
<sequence>MSSPKKIPSIGASDVHWKNWDDDVMHHRWDKFAKFGNQTATEITGKNFDKWLKDAEVLDAKHITTTMTGIAFSKVTGPKRKTLNYLETKEVLVKVAEDRASKSGKPLQEELDLICERLSHLEGPMLNRATKAVNKGVVDRLTDVSKYTGSSRERFDQSGKGKGKAGREDIKDDSGYVASYKNKGTYDHTHKNA</sequence>
<dbReference type="Gene3D" id="1.10.238.10">
    <property type="entry name" value="EF-hand"/>
    <property type="match status" value="1"/>
</dbReference>
<name>A0A183IHQ2_9BILA</name>
<feature type="compositionally biased region" description="Basic and acidic residues" evidence="2">
    <location>
        <begin position="184"/>
        <end position="193"/>
    </location>
</feature>
<dbReference type="GO" id="GO:0001578">
    <property type="term" value="P:microtubule bundle formation"/>
    <property type="evidence" value="ECO:0007669"/>
    <property type="project" value="TreeGrafter"/>
</dbReference>
<proteinExistence type="inferred from homology"/>
<dbReference type="OrthoDB" id="548799at2759"/>
<dbReference type="PANTHER" id="PTHR12932">
    <property type="entry name" value="P25 ALPHA-RELATED"/>
    <property type="match status" value="1"/>
</dbReference>
<dbReference type="InterPro" id="IPR008907">
    <property type="entry name" value="TPP/p25"/>
</dbReference>
<dbReference type="GO" id="GO:0005874">
    <property type="term" value="C:microtubule"/>
    <property type="evidence" value="ECO:0007669"/>
    <property type="project" value="TreeGrafter"/>
</dbReference>
<dbReference type="WBParaSite" id="SBAD_0000329301-mRNA-1">
    <property type="protein sequence ID" value="SBAD_0000329301-mRNA-1"/>
    <property type="gene ID" value="SBAD_0000329301"/>
</dbReference>
<evidence type="ECO:0000313" key="3">
    <source>
        <dbReference type="EMBL" id="VDP00193.1"/>
    </source>
</evidence>
<gene>
    <name evidence="3" type="ORF">SBAD_LOCUS3147</name>
</gene>